<keyword evidence="3" id="KW-1185">Reference proteome</keyword>
<feature type="compositionally biased region" description="Polar residues" evidence="1">
    <location>
        <begin position="112"/>
        <end position="123"/>
    </location>
</feature>
<feature type="compositionally biased region" description="Basic and acidic residues" evidence="1">
    <location>
        <begin position="124"/>
        <end position="141"/>
    </location>
</feature>
<protein>
    <recommendedName>
        <fullName evidence="4">Ribosomal protein</fullName>
    </recommendedName>
</protein>
<dbReference type="Proteomes" id="UP001432322">
    <property type="component" value="Unassembled WGS sequence"/>
</dbReference>
<dbReference type="AlphaFoldDB" id="A0AAV5WY80"/>
<feature type="region of interest" description="Disordered" evidence="1">
    <location>
        <begin position="1"/>
        <end position="36"/>
    </location>
</feature>
<reference evidence="2" key="1">
    <citation type="submission" date="2023-10" db="EMBL/GenBank/DDBJ databases">
        <title>Genome assembly of Pristionchus species.</title>
        <authorList>
            <person name="Yoshida K."/>
            <person name="Sommer R.J."/>
        </authorList>
    </citation>
    <scope>NUCLEOTIDE SEQUENCE</scope>
    <source>
        <strain evidence="2">RS5133</strain>
    </source>
</reference>
<organism evidence="2 3">
    <name type="scientific">Pristionchus fissidentatus</name>
    <dbReference type="NCBI Taxonomy" id="1538716"/>
    <lineage>
        <taxon>Eukaryota</taxon>
        <taxon>Metazoa</taxon>
        <taxon>Ecdysozoa</taxon>
        <taxon>Nematoda</taxon>
        <taxon>Chromadorea</taxon>
        <taxon>Rhabditida</taxon>
        <taxon>Rhabditina</taxon>
        <taxon>Diplogasteromorpha</taxon>
        <taxon>Diplogasteroidea</taxon>
        <taxon>Neodiplogasteridae</taxon>
        <taxon>Pristionchus</taxon>
    </lineage>
</organism>
<dbReference type="EMBL" id="BTSY01000006">
    <property type="protein sequence ID" value="GMT34692.1"/>
    <property type="molecule type" value="Genomic_DNA"/>
</dbReference>
<evidence type="ECO:0008006" key="4">
    <source>
        <dbReference type="Google" id="ProtNLM"/>
    </source>
</evidence>
<comment type="caution">
    <text evidence="2">The sequence shown here is derived from an EMBL/GenBank/DDBJ whole genome shotgun (WGS) entry which is preliminary data.</text>
</comment>
<gene>
    <name evidence="2" type="ORF">PFISCL1PPCAC_25989</name>
</gene>
<sequence>MASESKFARSSRWKDASLRTVPRVQEGKRKTSPSRQYISEDIRIRRSGAEKTEQCGPENGTWLSSLRSFRKVCLSSREEGDYGIRPVRVRRLRQARSHCGCSSSATSRVFAATSTYRTPAIRSNESRKRESGASSRSRDLSLRLASVLPGRTRSGDRKELL</sequence>
<evidence type="ECO:0000313" key="2">
    <source>
        <dbReference type="EMBL" id="GMT34692.1"/>
    </source>
</evidence>
<evidence type="ECO:0000313" key="3">
    <source>
        <dbReference type="Proteomes" id="UP001432322"/>
    </source>
</evidence>
<proteinExistence type="predicted"/>
<evidence type="ECO:0000256" key="1">
    <source>
        <dbReference type="SAM" id="MobiDB-lite"/>
    </source>
</evidence>
<accession>A0AAV5WY80</accession>
<name>A0AAV5WY80_9BILA</name>
<feature type="region of interest" description="Disordered" evidence="1">
    <location>
        <begin position="112"/>
        <end position="161"/>
    </location>
</feature>